<dbReference type="InterPro" id="IPR006558">
    <property type="entry name" value="LamG-like"/>
</dbReference>
<dbReference type="EMBL" id="BOOQ01000007">
    <property type="protein sequence ID" value="GII44968.1"/>
    <property type="molecule type" value="Genomic_DNA"/>
</dbReference>
<feature type="domain" description="LamG-like jellyroll fold" evidence="4">
    <location>
        <begin position="339"/>
        <end position="478"/>
    </location>
</feature>
<evidence type="ECO:0000313" key="5">
    <source>
        <dbReference type="EMBL" id="GII44968.1"/>
    </source>
</evidence>
<protein>
    <recommendedName>
        <fullName evidence="4">LamG-like jellyroll fold domain-containing protein</fullName>
    </recommendedName>
</protein>
<dbReference type="InterPro" id="IPR013320">
    <property type="entry name" value="ConA-like_dom_sf"/>
</dbReference>
<evidence type="ECO:0000256" key="2">
    <source>
        <dbReference type="ARBA" id="ARBA00023157"/>
    </source>
</evidence>
<reference evidence="5" key="1">
    <citation type="submission" date="2021-01" db="EMBL/GenBank/DDBJ databases">
        <title>Whole genome shotgun sequence of Planotetraspora silvatica NBRC 100141.</title>
        <authorList>
            <person name="Komaki H."/>
            <person name="Tamura T."/>
        </authorList>
    </citation>
    <scope>NUCLEOTIDE SEQUENCE</scope>
    <source>
        <strain evidence="5">NBRC 100141</strain>
    </source>
</reference>
<dbReference type="InterPro" id="IPR008969">
    <property type="entry name" value="CarboxyPept-like_regulatory"/>
</dbReference>
<feature type="chain" id="PRO_5035163868" description="LamG-like jellyroll fold domain-containing protein" evidence="3">
    <location>
        <begin position="43"/>
        <end position="675"/>
    </location>
</feature>
<dbReference type="Proteomes" id="UP000644610">
    <property type="component" value="Unassembled WGS sequence"/>
</dbReference>
<comment type="caution">
    <text evidence="5">The sequence shown here is derived from an EMBL/GenBank/DDBJ whole genome shotgun (WGS) entry which is preliminary data.</text>
</comment>
<dbReference type="SMART" id="SM00560">
    <property type="entry name" value="LamGL"/>
    <property type="match status" value="1"/>
</dbReference>
<evidence type="ECO:0000256" key="3">
    <source>
        <dbReference type="SAM" id="SignalP"/>
    </source>
</evidence>
<name>A0A8J3UG59_9ACTN</name>
<accession>A0A8J3UG59</accession>
<keyword evidence="2" id="KW-1015">Disulfide bond</keyword>
<dbReference type="SUPFAM" id="SSF49899">
    <property type="entry name" value="Concanavalin A-like lectins/glucanases"/>
    <property type="match status" value="1"/>
</dbReference>
<evidence type="ECO:0000256" key="1">
    <source>
        <dbReference type="ARBA" id="ARBA00022729"/>
    </source>
</evidence>
<dbReference type="Gene3D" id="2.60.120.200">
    <property type="match status" value="1"/>
</dbReference>
<evidence type="ECO:0000313" key="6">
    <source>
        <dbReference type="Proteomes" id="UP000644610"/>
    </source>
</evidence>
<gene>
    <name evidence="5" type="ORF">Psi02_13920</name>
</gene>
<dbReference type="Pfam" id="PF13620">
    <property type="entry name" value="CarboxypepD_reg"/>
    <property type="match status" value="1"/>
</dbReference>
<keyword evidence="6" id="KW-1185">Reference proteome</keyword>
<dbReference type="Gene3D" id="2.60.40.1120">
    <property type="entry name" value="Carboxypeptidase-like, regulatory domain"/>
    <property type="match status" value="1"/>
</dbReference>
<keyword evidence="1 3" id="KW-0732">Signal</keyword>
<evidence type="ECO:0000259" key="4">
    <source>
        <dbReference type="SMART" id="SM00560"/>
    </source>
</evidence>
<organism evidence="5 6">
    <name type="scientific">Planotetraspora silvatica</name>
    <dbReference type="NCBI Taxonomy" id="234614"/>
    <lineage>
        <taxon>Bacteria</taxon>
        <taxon>Bacillati</taxon>
        <taxon>Actinomycetota</taxon>
        <taxon>Actinomycetes</taxon>
        <taxon>Streptosporangiales</taxon>
        <taxon>Streptosporangiaceae</taxon>
        <taxon>Planotetraspora</taxon>
    </lineage>
</organism>
<sequence length="675" mass="69287">MRLSWPGKSGRNGGRERYRLLSVSAAFALAASLLAIPLPAAAADVPLAPTNLMSHGKPCATGAERPSVLTATPVLAARQQHPTPGKQSLTTSFYWWPLGGTRNETDVLSQASGNPSNVSQAIPAGRLTDGSSYVWQARTFDGTAFGPWSVKCQFTVDLTPPPAPGGVTSSDYPSGGPHGGVGVPGVFEVTAPAEGADDIAGYEYSFDSGTVGGTFVAARAHDHGATFTVAPPHDGSNRLTVWSTDRAGRRSTPFTYSFSVRAPAGPAAEWTFDETGDAGDLTGHGNTAVLSGGATRTDGRGGVGAALSLDGVSAFAATNGPVRAPNPDTGTMTKVRTDHTFTVTARVKPSATGDGEVAAVSADGALTSAYVLGRSGDRWTFRMAGSDAEAPVSAVVSSDAAATAGKWTHLAGVYDSFTHELRLYVNGVRQSTTATLEGGFRATGPVAVGRAKAAGVATGFFGGAVDDVRVYDYAESDPHLAAFAVPVQPVISFPDGDTVSQGEKLTVRFDVPGDENVVRFEYDDNGSNRSVEAIGGSATVTIDARSTGTNVVSAVAVDAAGHRSPEVLASFTVVGVASVSGTVVDLDTFMPVEGATVTMEPGGLSMVTGPDGMYRFDGFPAGFYTLSASKDGACPLSSGNTRLHIDDSAVRRDLPVFPPFDDSGMPTCTPGQGSE</sequence>
<dbReference type="SUPFAM" id="SSF49464">
    <property type="entry name" value="Carboxypeptidase regulatory domain-like"/>
    <property type="match status" value="1"/>
</dbReference>
<dbReference type="Pfam" id="PF13385">
    <property type="entry name" value="Laminin_G_3"/>
    <property type="match status" value="1"/>
</dbReference>
<dbReference type="AlphaFoldDB" id="A0A8J3UG59"/>
<feature type="signal peptide" evidence="3">
    <location>
        <begin position="1"/>
        <end position="42"/>
    </location>
</feature>
<proteinExistence type="predicted"/>